<dbReference type="OrthoDB" id="116372at2759"/>
<protein>
    <recommendedName>
        <fullName evidence="1">Tf2-1-like SH3-like domain-containing protein</fullName>
    </recommendedName>
</protein>
<dbReference type="EMBL" id="NBNE01002239">
    <property type="protein sequence ID" value="OWZ11055.1"/>
    <property type="molecule type" value="Genomic_DNA"/>
</dbReference>
<evidence type="ECO:0000259" key="1">
    <source>
        <dbReference type="Pfam" id="PF24626"/>
    </source>
</evidence>
<evidence type="ECO:0000313" key="2">
    <source>
        <dbReference type="EMBL" id="OWZ11055.1"/>
    </source>
</evidence>
<feature type="domain" description="Tf2-1-like SH3-like" evidence="1">
    <location>
        <begin position="159"/>
        <end position="218"/>
    </location>
</feature>
<accession>A0A225W0E2</accession>
<dbReference type="InterPro" id="IPR056924">
    <property type="entry name" value="SH3_Tf2-1"/>
</dbReference>
<dbReference type="Pfam" id="PF24626">
    <property type="entry name" value="SH3_Tf2-1"/>
    <property type="match status" value="1"/>
</dbReference>
<comment type="caution">
    <text evidence="2">The sequence shown here is derived from an EMBL/GenBank/DDBJ whole genome shotgun (WGS) entry which is preliminary data.</text>
</comment>
<organism evidence="2 3">
    <name type="scientific">Phytophthora megakarya</name>
    <dbReference type="NCBI Taxonomy" id="4795"/>
    <lineage>
        <taxon>Eukaryota</taxon>
        <taxon>Sar</taxon>
        <taxon>Stramenopiles</taxon>
        <taxon>Oomycota</taxon>
        <taxon>Peronosporomycetes</taxon>
        <taxon>Peronosporales</taxon>
        <taxon>Peronosporaceae</taxon>
        <taxon>Phytophthora</taxon>
    </lineage>
</organism>
<sequence length="370" mass="41506">MSRTRTGPRHEAHQKLKAQMSLRDVTPVMLVTRTGPDTYFENSSLDIPDAEKSTPTSTWNRVPRCLDAAETPVSTQANFNHVLVPQPQDAAAVNKFVQERGSVVLYVRDAIAAAVDRQNGYWGRKNLEKVVSSVPFTNTALAPASRFCWKPDTTVAVVDRVLLSTAGIQPAAVTNALGPQFFGPFQLTKILGDAYTLRLPTALRLHPTFYVGRLRRYHPATIPSDADDPPAARRLVLQLSVQQFTVLIPQHLHVTRKTIQTLRESSVSKPITLHTSVMVPHPCARVHHHGPSLRDRFAPSREPSLKQLHYLFVLSGLNEATAIVQRPPYQRLVLREAVIRCRRGALRRARVVVSYVQPRFFFFTSTSYQE</sequence>
<keyword evidence="3" id="KW-1185">Reference proteome</keyword>
<gene>
    <name evidence="2" type="ORF">PHMEG_00015979</name>
</gene>
<name>A0A225W0E2_9STRA</name>
<reference evidence="3" key="1">
    <citation type="submission" date="2017-03" db="EMBL/GenBank/DDBJ databases">
        <title>Phytopthora megakarya and P. palmivora, two closely related causual agents of cacao black pod achieved similar genome size and gene model numbers by different mechanisms.</title>
        <authorList>
            <person name="Ali S."/>
            <person name="Shao J."/>
            <person name="Larry D.J."/>
            <person name="Kronmiller B."/>
            <person name="Shen D."/>
            <person name="Strem M.D."/>
            <person name="Melnick R.L."/>
            <person name="Guiltinan M.J."/>
            <person name="Tyler B.M."/>
            <person name="Meinhardt L.W."/>
            <person name="Bailey B.A."/>
        </authorList>
    </citation>
    <scope>NUCLEOTIDE SEQUENCE [LARGE SCALE GENOMIC DNA]</scope>
    <source>
        <strain evidence="3">zdho120</strain>
    </source>
</reference>
<dbReference type="AlphaFoldDB" id="A0A225W0E2"/>
<proteinExistence type="predicted"/>
<evidence type="ECO:0000313" key="3">
    <source>
        <dbReference type="Proteomes" id="UP000198211"/>
    </source>
</evidence>
<dbReference type="Proteomes" id="UP000198211">
    <property type="component" value="Unassembled WGS sequence"/>
</dbReference>